<dbReference type="Proteomes" id="UP001156660">
    <property type="component" value="Unassembled WGS sequence"/>
</dbReference>
<feature type="transmembrane region" description="Helical" evidence="1">
    <location>
        <begin position="12"/>
        <end position="38"/>
    </location>
</feature>
<reference evidence="2" key="1">
    <citation type="journal article" date="2014" name="Int. J. Syst. Evol. Microbiol.">
        <title>Complete genome of a new Firmicutes species belonging to the dominant human colonic microbiota ('Ruminococcus bicirculans') reveals two chromosomes and a selective capacity to utilize plant glucans.</title>
        <authorList>
            <consortium name="NISC Comparative Sequencing Program"/>
            <person name="Wegmann U."/>
            <person name="Louis P."/>
            <person name="Goesmann A."/>
            <person name="Henrissat B."/>
            <person name="Duncan S.H."/>
            <person name="Flint H.J."/>
        </authorList>
    </citation>
    <scope>NUCLEOTIDE SEQUENCE</scope>
    <source>
        <strain evidence="2">NBRC 105001</strain>
    </source>
</reference>
<reference evidence="2" key="4">
    <citation type="submission" date="2023-01" db="EMBL/GenBank/DDBJ databases">
        <title>Draft genome sequence of Aliivibrio sifiae strain NBRC 105001.</title>
        <authorList>
            <person name="Sun Q."/>
            <person name="Mori K."/>
        </authorList>
    </citation>
    <scope>NUCLEOTIDE SEQUENCE</scope>
    <source>
        <strain evidence="2">NBRC 105001</strain>
    </source>
</reference>
<evidence type="ECO:0000313" key="2">
    <source>
        <dbReference type="EMBL" id="GLR74120.1"/>
    </source>
</evidence>
<accession>A0A2S7X5W8</accession>
<dbReference type="Proteomes" id="UP000239273">
    <property type="component" value="Unassembled WGS sequence"/>
</dbReference>
<dbReference type="OrthoDB" id="5828728at2"/>
<evidence type="ECO:0000256" key="1">
    <source>
        <dbReference type="SAM" id="Phobius"/>
    </source>
</evidence>
<keyword evidence="5" id="KW-1185">Reference proteome</keyword>
<evidence type="ECO:0000313" key="4">
    <source>
        <dbReference type="Proteomes" id="UP000239273"/>
    </source>
</evidence>
<name>A0A2S7X5W8_9GAMM</name>
<comment type="caution">
    <text evidence="3">The sequence shown here is derived from an EMBL/GenBank/DDBJ whole genome shotgun (WGS) entry which is preliminary data.</text>
</comment>
<keyword evidence="1" id="KW-0812">Transmembrane</keyword>
<keyword evidence="1" id="KW-0472">Membrane</keyword>
<organism evidence="3 4">
    <name type="scientific">Aliivibrio sifiae</name>
    <dbReference type="NCBI Taxonomy" id="566293"/>
    <lineage>
        <taxon>Bacteria</taxon>
        <taxon>Pseudomonadati</taxon>
        <taxon>Pseudomonadota</taxon>
        <taxon>Gammaproteobacteria</taxon>
        <taxon>Vibrionales</taxon>
        <taxon>Vibrionaceae</taxon>
        <taxon>Aliivibrio</taxon>
    </lineage>
</organism>
<keyword evidence="1" id="KW-1133">Transmembrane helix</keyword>
<dbReference type="AlphaFoldDB" id="A0A2S7X5W8"/>
<evidence type="ECO:0000313" key="5">
    <source>
        <dbReference type="Proteomes" id="UP001156660"/>
    </source>
</evidence>
<keyword evidence="3" id="KW-0808">Transferase</keyword>
<dbReference type="EMBL" id="BSOU01000002">
    <property type="protein sequence ID" value="GLR74120.1"/>
    <property type="molecule type" value="Genomic_DNA"/>
</dbReference>
<reference evidence="5" key="3">
    <citation type="journal article" date="2019" name="Int. J. Syst. Evol. Microbiol.">
        <title>The Global Catalogue of Microorganisms (GCM) 10K type strain sequencing project: providing services to taxonomists for standard genome sequencing and annotation.</title>
        <authorList>
            <consortium name="The Broad Institute Genomics Platform"/>
            <consortium name="The Broad Institute Genome Sequencing Center for Infectious Disease"/>
            <person name="Wu L."/>
            <person name="Ma J."/>
        </authorList>
    </citation>
    <scope>NUCLEOTIDE SEQUENCE [LARGE SCALE GENOMIC DNA]</scope>
    <source>
        <strain evidence="5">NBRC 105001</strain>
    </source>
</reference>
<dbReference type="GO" id="GO:0016740">
    <property type="term" value="F:transferase activity"/>
    <property type="evidence" value="ECO:0007669"/>
    <property type="project" value="UniProtKB-KW"/>
</dbReference>
<dbReference type="RefSeq" id="WP_060991917.1">
    <property type="nucleotide sequence ID" value="NZ_BSOU01000002.1"/>
</dbReference>
<proteinExistence type="predicted"/>
<evidence type="ECO:0000313" key="3">
    <source>
        <dbReference type="EMBL" id="PQJ86771.1"/>
    </source>
</evidence>
<gene>
    <name evidence="3" type="ORF">BTO23_11550</name>
    <name evidence="2" type="ORF">GCM10007855_09940</name>
</gene>
<feature type="transmembrane region" description="Helical" evidence="1">
    <location>
        <begin position="44"/>
        <end position="65"/>
    </location>
</feature>
<sequence length="81" mass="9452">MTIPKVLLRDLLGLALIISIVLATLYIFLDMFALLAYFTHEEKIASLFFSESLYLLVFFIPPYFINKYIGYLDTVRTIEDH</sequence>
<reference evidence="3 4" key="2">
    <citation type="submission" date="2016-12" db="EMBL/GenBank/DDBJ databases">
        <title>Diversity of luminous bacteria.</title>
        <authorList>
            <person name="Yoshizawa S."/>
            <person name="Kogure K."/>
        </authorList>
    </citation>
    <scope>NUCLEOTIDE SEQUENCE [LARGE SCALE GENOMIC DNA]</scope>
    <source>
        <strain evidence="3 4">NBRC 105001</strain>
    </source>
</reference>
<protein>
    <submittedName>
        <fullName evidence="3">D-fructose-6-phosphate amidotransferase</fullName>
    </submittedName>
</protein>
<dbReference type="EMBL" id="MSCP01000002">
    <property type="protein sequence ID" value="PQJ86771.1"/>
    <property type="molecule type" value="Genomic_DNA"/>
</dbReference>